<dbReference type="OrthoDB" id="427280at2759"/>
<dbReference type="Pfam" id="PF00085">
    <property type="entry name" value="Thioredoxin"/>
    <property type="match status" value="1"/>
</dbReference>
<dbReference type="GO" id="GO:0034976">
    <property type="term" value="P:response to endoplasmic reticulum stress"/>
    <property type="evidence" value="ECO:0007669"/>
    <property type="project" value="TreeGrafter"/>
</dbReference>
<proteinExistence type="inferred from homology"/>
<evidence type="ECO:0000313" key="5">
    <source>
        <dbReference type="Proteomes" id="UP001152888"/>
    </source>
</evidence>
<dbReference type="GO" id="GO:0005783">
    <property type="term" value="C:endoplasmic reticulum"/>
    <property type="evidence" value="ECO:0007669"/>
    <property type="project" value="TreeGrafter"/>
</dbReference>
<dbReference type="EMBL" id="CAKOFQ010006706">
    <property type="protein sequence ID" value="CAH1963194.1"/>
    <property type="molecule type" value="Genomic_DNA"/>
</dbReference>
<accession>A0A9P0JZI7</accession>
<dbReference type="PANTHER" id="PTHR18929">
    <property type="entry name" value="PROTEIN DISULFIDE ISOMERASE"/>
    <property type="match status" value="1"/>
</dbReference>
<protein>
    <recommendedName>
        <fullName evidence="3">Thioredoxin domain-containing protein</fullName>
    </recommendedName>
</protein>
<sequence>MKSMLKLILLFLLAYQRSSTHELVEELTDINFNETITNQPVSAVLFYASKDCEMCSQMVKRFTTAASRLVEFEQPIGFYKIDCLDEGKDTCDEQMVIDPPTIEIYRHGEYANEVKRIQLQQMIEIIKKVARMGSIRVDTLQELDDLLNMNLYVVLGLFEDDSDLRKVYLSNI</sequence>
<reference evidence="4" key="1">
    <citation type="submission" date="2022-03" db="EMBL/GenBank/DDBJ databases">
        <authorList>
            <person name="Sayadi A."/>
        </authorList>
    </citation>
    <scope>NUCLEOTIDE SEQUENCE</scope>
</reference>
<evidence type="ECO:0000256" key="2">
    <source>
        <dbReference type="SAM" id="SignalP"/>
    </source>
</evidence>
<dbReference type="Proteomes" id="UP001152888">
    <property type="component" value="Unassembled WGS sequence"/>
</dbReference>
<keyword evidence="2" id="KW-0732">Signal</keyword>
<dbReference type="CDD" id="cd02961">
    <property type="entry name" value="PDI_a_family"/>
    <property type="match status" value="1"/>
</dbReference>
<feature type="domain" description="Thioredoxin" evidence="3">
    <location>
        <begin position="24"/>
        <end position="123"/>
    </location>
</feature>
<dbReference type="GO" id="GO:0006457">
    <property type="term" value="P:protein folding"/>
    <property type="evidence" value="ECO:0007669"/>
    <property type="project" value="TreeGrafter"/>
</dbReference>
<evidence type="ECO:0000313" key="4">
    <source>
        <dbReference type="EMBL" id="CAH1963194.1"/>
    </source>
</evidence>
<dbReference type="SUPFAM" id="SSF52833">
    <property type="entry name" value="Thioredoxin-like"/>
    <property type="match status" value="1"/>
</dbReference>
<comment type="similarity">
    <text evidence="1">Belongs to the protein disulfide isomerase family.</text>
</comment>
<evidence type="ECO:0000259" key="3">
    <source>
        <dbReference type="Pfam" id="PF00085"/>
    </source>
</evidence>
<dbReference type="InterPro" id="IPR013766">
    <property type="entry name" value="Thioredoxin_domain"/>
</dbReference>
<dbReference type="InterPro" id="IPR036249">
    <property type="entry name" value="Thioredoxin-like_sf"/>
</dbReference>
<feature type="signal peptide" evidence="2">
    <location>
        <begin position="1"/>
        <end position="20"/>
    </location>
</feature>
<name>A0A9P0JZI7_ACAOB</name>
<keyword evidence="5" id="KW-1185">Reference proteome</keyword>
<dbReference type="AlphaFoldDB" id="A0A9P0JZI7"/>
<dbReference type="Gene3D" id="3.40.30.10">
    <property type="entry name" value="Glutaredoxin"/>
    <property type="match status" value="1"/>
</dbReference>
<evidence type="ECO:0000256" key="1">
    <source>
        <dbReference type="ARBA" id="ARBA00006347"/>
    </source>
</evidence>
<dbReference type="PANTHER" id="PTHR18929:SF240">
    <property type="entry name" value="PROTEIN DISULFIDE-ISOMERASE"/>
    <property type="match status" value="1"/>
</dbReference>
<dbReference type="GO" id="GO:0003756">
    <property type="term" value="F:protein disulfide isomerase activity"/>
    <property type="evidence" value="ECO:0007669"/>
    <property type="project" value="TreeGrafter"/>
</dbReference>
<gene>
    <name evidence="4" type="ORF">ACAOBT_LOCUS5058</name>
</gene>
<organism evidence="4 5">
    <name type="scientific">Acanthoscelides obtectus</name>
    <name type="common">Bean weevil</name>
    <name type="synonym">Bruchus obtectus</name>
    <dbReference type="NCBI Taxonomy" id="200917"/>
    <lineage>
        <taxon>Eukaryota</taxon>
        <taxon>Metazoa</taxon>
        <taxon>Ecdysozoa</taxon>
        <taxon>Arthropoda</taxon>
        <taxon>Hexapoda</taxon>
        <taxon>Insecta</taxon>
        <taxon>Pterygota</taxon>
        <taxon>Neoptera</taxon>
        <taxon>Endopterygota</taxon>
        <taxon>Coleoptera</taxon>
        <taxon>Polyphaga</taxon>
        <taxon>Cucujiformia</taxon>
        <taxon>Chrysomeloidea</taxon>
        <taxon>Chrysomelidae</taxon>
        <taxon>Bruchinae</taxon>
        <taxon>Bruchini</taxon>
        <taxon>Acanthoscelides</taxon>
    </lineage>
</organism>
<comment type="caution">
    <text evidence="4">The sequence shown here is derived from an EMBL/GenBank/DDBJ whole genome shotgun (WGS) entry which is preliminary data.</text>
</comment>
<feature type="chain" id="PRO_5040453861" description="Thioredoxin domain-containing protein" evidence="2">
    <location>
        <begin position="21"/>
        <end position="172"/>
    </location>
</feature>